<reference evidence="2 3" key="1">
    <citation type="submission" date="2017-06" db="EMBL/GenBank/DDBJ databases">
        <authorList>
            <consortium name="Pathogen Informatics"/>
        </authorList>
    </citation>
    <scope>NUCLEOTIDE SEQUENCE [LARGE SCALE GENOMIC DNA]</scope>
    <source>
        <strain evidence="2 3">NCTC13039</strain>
    </source>
</reference>
<gene>
    <name evidence="2" type="ORF">SAMEA4475696_01759</name>
</gene>
<organism evidence="2 3">
    <name type="scientific">Dermatophilus congolensis</name>
    <dbReference type="NCBI Taxonomy" id="1863"/>
    <lineage>
        <taxon>Bacteria</taxon>
        <taxon>Bacillati</taxon>
        <taxon>Actinomycetota</taxon>
        <taxon>Actinomycetes</taxon>
        <taxon>Micrococcales</taxon>
        <taxon>Dermatophilaceae</taxon>
        <taxon>Dermatophilus</taxon>
    </lineage>
</organism>
<dbReference type="GeneID" id="69055798"/>
<dbReference type="KEGG" id="dco:SAMEA4475696_1759"/>
<evidence type="ECO:0000313" key="3">
    <source>
        <dbReference type="Proteomes" id="UP000242637"/>
    </source>
</evidence>
<proteinExistence type="predicted"/>
<dbReference type="RefSeq" id="WP_231935366.1">
    <property type="nucleotide sequence ID" value="NZ_LT906453.1"/>
</dbReference>
<keyword evidence="1" id="KW-0812">Transmembrane</keyword>
<accession>A0A239VLN2</accession>
<evidence type="ECO:0008006" key="4">
    <source>
        <dbReference type="Google" id="ProtNLM"/>
    </source>
</evidence>
<keyword evidence="1" id="KW-1133">Transmembrane helix</keyword>
<keyword evidence="3" id="KW-1185">Reference proteome</keyword>
<protein>
    <recommendedName>
        <fullName evidence="4">MFS transporter</fullName>
    </recommendedName>
</protein>
<dbReference type="STRING" id="1121387.GCA_000429885_00128"/>
<dbReference type="EMBL" id="LT906453">
    <property type="protein sequence ID" value="SNV23205.1"/>
    <property type="molecule type" value="Genomic_DNA"/>
</dbReference>
<dbReference type="Proteomes" id="UP000242637">
    <property type="component" value="Chromosome 1"/>
</dbReference>
<dbReference type="AlphaFoldDB" id="A0A239VLN2"/>
<sequence>MSPTPPLASSEPRDHRWAALGVLAASLSMIVLDGTIVGVALPQIVTSLRLDLTEAQ</sequence>
<name>A0A239VLN2_9MICO</name>
<evidence type="ECO:0000256" key="1">
    <source>
        <dbReference type="SAM" id="Phobius"/>
    </source>
</evidence>
<evidence type="ECO:0000313" key="2">
    <source>
        <dbReference type="EMBL" id="SNV23205.1"/>
    </source>
</evidence>
<keyword evidence="1" id="KW-0472">Membrane</keyword>
<feature type="transmembrane region" description="Helical" evidence="1">
    <location>
        <begin position="20"/>
        <end position="41"/>
    </location>
</feature>